<evidence type="ECO:0000313" key="3">
    <source>
        <dbReference type="EMBL" id="ABF11955.1"/>
    </source>
</evidence>
<sequence length="495" mass="52064">MQSFRAPLASPLFRQTPSFPFMHASEQNQVFAIIDQHATRAHEASAAWAHSSPTVRSGVLRALADALDARANELAVMADEETGLGIPRLTGEIARTSFQLRGFADEVVAGVPYVQVDDEAIPGPPPSGRPRLTRVMVPIGPVAVFAASNFPFAFSVLGGDTASALAAGCPVIVKPHGGHPRLSIEVAKIAAEVLRAQGVEEGVFSMLDCDMSRDANIHLVKHPLIAGVAFTGSYQGGVALWRAANEREIPIPFFGELGSINPVVVLPAALHDDPVAPAKVLAASMLQGCGQFCTSPGVIVVVDDQRGREFVSALGDSLAGQATHRMLSEGIRNGFEDAVARIKANANIEVVLEGNEAGAGPAPRLFQTTGAAFIADASLHEEMFGPAAVVVMVPSVDAIPDVLSAVKGSLTVTIWGGDQDNHENREIVRVAQNIGGRVLFSGVPTGVAVTRAQQHGGPWPASTDPKTTSVGYAALQRFLRPVALQDAPEWLLQRA</sequence>
<gene>
    <name evidence="3" type="primary">aldH</name>
    <name evidence="3" type="ordered locus">Rmet_5096</name>
</gene>
<dbReference type="HOGENOM" id="CLU_027555_0_0_4"/>
<dbReference type="EC" id="1.2.1.4" evidence="3"/>
<dbReference type="EMBL" id="CP000353">
    <property type="protein sequence ID" value="ABF11955.1"/>
    <property type="molecule type" value="Genomic_DNA"/>
</dbReference>
<evidence type="ECO:0000259" key="2">
    <source>
        <dbReference type="Pfam" id="PF00171"/>
    </source>
</evidence>
<dbReference type="Proteomes" id="UP000002429">
    <property type="component" value="Plasmid megaplasmid"/>
</dbReference>
<evidence type="ECO:0000256" key="1">
    <source>
        <dbReference type="ARBA" id="ARBA00023002"/>
    </source>
</evidence>
<dbReference type="AlphaFoldDB" id="Q1LD21"/>
<protein>
    <submittedName>
        <fullName evidence="3">2-ketoglutarate semialdehyde dehydrogenase / NADP-dependent aldehyde dehydrogenase</fullName>
        <ecNumber evidence="3">1.2.1.26</ecNumber>
        <ecNumber evidence="3">1.2.1.4</ecNumber>
    </submittedName>
</protein>
<dbReference type="InterPro" id="IPR044151">
    <property type="entry name" value="ALDH_KGSADH"/>
</dbReference>
<keyword evidence="4" id="KW-1185">Reference proteome</keyword>
<dbReference type="GO" id="GO:0033721">
    <property type="term" value="F:aldehyde dehydrogenase (NADP+) activity"/>
    <property type="evidence" value="ECO:0007669"/>
    <property type="project" value="UniProtKB-EC"/>
</dbReference>
<geneLocation type="plasmid" evidence="3 4">
    <name>megaplasmid</name>
</geneLocation>
<dbReference type="Gene3D" id="3.40.605.10">
    <property type="entry name" value="Aldehyde Dehydrogenase, Chain A, domain 1"/>
    <property type="match status" value="1"/>
</dbReference>
<feature type="domain" description="Aldehyde dehydrogenase" evidence="2">
    <location>
        <begin position="34"/>
        <end position="421"/>
    </location>
</feature>
<dbReference type="InterPro" id="IPR050740">
    <property type="entry name" value="Aldehyde_DH_Superfamily"/>
</dbReference>
<proteinExistence type="predicted"/>
<keyword evidence="1 3" id="KW-0560">Oxidoreductase</keyword>
<dbReference type="InterPro" id="IPR016161">
    <property type="entry name" value="Ald_DH/histidinol_DH"/>
</dbReference>
<dbReference type="CDD" id="cd07129">
    <property type="entry name" value="ALDH_KGSADH"/>
    <property type="match status" value="1"/>
</dbReference>
<dbReference type="KEGG" id="rme:Rmet_5096"/>
<dbReference type="PANTHER" id="PTHR43353">
    <property type="entry name" value="SUCCINATE-SEMIALDEHYDE DEHYDROGENASE, MITOCHONDRIAL"/>
    <property type="match status" value="1"/>
</dbReference>
<name>Q1LD21_CUPMC</name>
<accession>Q1LD21</accession>
<reference evidence="4" key="1">
    <citation type="journal article" date="2010" name="PLoS ONE">
        <title>The complete genome sequence of Cupriavidus metallidurans strain CH34, a master survivalist in harsh and anthropogenic environments.</title>
        <authorList>
            <person name="Janssen P.J."/>
            <person name="Van Houdt R."/>
            <person name="Moors H."/>
            <person name="Monsieurs P."/>
            <person name="Morin N."/>
            <person name="Michaux A."/>
            <person name="Benotmane M.A."/>
            <person name="Leys N."/>
            <person name="Vallaeys T."/>
            <person name="Lapidus A."/>
            <person name="Monchy S."/>
            <person name="Medigue C."/>
            <person name="Taghavi S."/>
            <person name="McCorkle S."/>
            <person name="Dunn J."/>
            <person name="van der Lelie D."/>
            <person name="Mergeay M."/>
        </authorList>
    </citation>
    <scope>NUCLEOTIDE SEQUENCE [LARGE SCALE GENOMIC DNA]</scope>
    <source>
        <strain evidence="4">ATCC 43123 / DSM 2839 / NBRC 102507 / CH34</strain>
    </source>
</reference>
<dbReference type="eggNOG" id="COG1012">
    <property type="taxonomic scope" value="Bacteria"/>
</dbReference>
<dbReference type="GO" id="GO:0047533">
    <property type="term" value="F:2,5-dioxovalerate dehydrogenase (NADP+) activity"/>
    <property type="evidence" value="ECO:0007669"/>
    <property type="project" value="UniProtKB-EC"/>
</dbReference>
<keyword evidence="3" id="KW-0614">Plasmid</keyword>
<dbReference type="EC" id="1.2.1.26" evidence="3"/>
<dbReference type="InterPro" id="IPR016162">
    <property type="entry name" value="Ald_DH_N"/>
</dbReference>
<evidence type="ECO:0000313" key="4">
    <source>
        <dbReference type="Proteomes" id="UP000002429"/>
    </source>
</evidence>
<dbReference type="Gene3D" id="3.40.309.10">
    <property type="entry name" value="Aldehyde Dehydrogenase, Chain A, domain 2"/>
    <property type="match status" value="1"/>
</dbReference>
<dbReference type="SMR" id="Q1LD21"/>
<dbReference type="InterPro" id="IPR015590">
    <property type="entry name" value="Aldehyde_DH_dom"/>
</dbReference>
<dbReference type="InterPro" id="IPR016163">
    <property type="entry name" value="Ald_DH_C"/>
</dbReference>
<dbReference type="PANTHER" id="PTHR43353:SF3">
    <property type="entry name" value="ALDEHYDE DEHYDROGENASE-RELATED"/>
    <property type="match status" value="1"/>
</dbReference>
<dbReference type="SUPFAM" id="SSF53720">
    <property type="entry name" value="ALDH-like"/>
    <property type="match status" value="1"/>
</dbReference>
<organism evidence="3 4">
    <name type="scientific">Cupriavidus metallidurans (strain ATCC 43123 / DSM 2839 / NBRC 102507 / CH34)</name>
    <name type="common">Ralstonia metallidurans</name>
    <dbReference type="NCBI Taxonomy" id="266264"/>
    <lineage>
        <taxon>Bacteria</taxon>
        <taxon>Pseudomonadati</taxon>
        <taxon>Pseudomonadota</taxon>
        <taxon>Betaproteobacteria</taxon>
        <taxon>Burkholderiales</taxon>
        <taxon>Burkholderiaceae</taxon>
        <taxon>Cupriavidus</taxon>
    </lineage>
</organism>
<dbReference type="Pfam" id="PF00171">
    <property type="entry name" value="Aldedh"/>
    <property type="match status" value="1"/>
</dbReference>